<dbReference type="RefSeq" id="WP_144247533.1">
    <property type="nucleotide sequence ID" value="NZ_VLPK01000001.1"/>
</dbReference>
<feature type="chain" id="PRO_5022107004" evidence="1">
    <location>
        <begin position="22"/>
        <end position="394"/>
    </location>
</feature>
<dbReference type="OrthoDB" id="3308423at2"/>
<organism evidence="2 3">
    <name type="scientific">Mucilaginibacter corticis</name>
    <dbReference type="NCBI Taxonomy" id="2597670"/>
    <lineage>
        <taxon>Bacteria</taxon>
        <taxon>Pseudomonadati</taxon>
        <taxon>Bacteroidota</taxon>
        <taxon>Sphingobacteriia</taxon>
        <taxon>Sphingobacteriales</taxon>
        <taxon>Sphingobacteriaceae</taxon>
        <taxon>Mucilaginibacter</taxon>
    </lineage>
</organism>
<dbReference type="EMBL" id="VLPK01000001">
    <property type="protein sequence ID" value="TSJ43970.1"/>
    <property type="molecule type" value="Genomic_DNA"/>
</dbReference>
<protein>
    <submittedName>
        <fullName evidence="2">Exo-alpha-sialidase</fullName>
    </submittedName>
</protein>
<dbReference type="Proteomes" id="UP000318733">
    <property type="component" value="Unassembled WGS sequence"/>
</dbReference>
<evidence type="ECO:0000313" key="2">
    <source>
        <dbReference type="EMBL" id="TSJ43970.1"/>
    </source>
</evidence>
<name>A0A556MVK5_9SPHI</name>
<sequence>MKTFELTVLPLLLFFAISSQAQTTKPSIGGIRIAWDNSTLRKVSAAGGGYARMIKLDDGSLICVYEAAGSTVCVKSTDDAGTWSQPTVIAPRTDGVSMAVPDILQLKDHSLLVGYNPRPRGNDTSKHFAIKTKKSYDGGQTWTDERTLYQADSKFENGCWEPSAIQLPNGDIELFFANENPYRQSNEQCISMVKSKDGGLTWSAAKTTSFRPHSRDGMPVPFLLQNGKEMVYSIEDNGFKNFKPTIIRSTLKDDWAKLVGAGDANRNFALADKVPDSLYLGAPYLRQLKTGETILSYQGTEDRINNMNHSEMKVVIGDSEARNFGHKTVPFDIAGDKSGLWNSLSVLDDNTIIALTSTSSFSDHHVAEVWMIKGHVIREPSVKTSHTNTKGKQN</sequence>
<evidence type="ECO:0000313" key="3">
    <source>
        <dbReference type="Proteomes" id="UP000318733"/>
    </source>
</evidence>
<keyword evidence="3" id="KW-1185">Reference proteome</keyword>
<dbReference type="PANTHER" id="PTHR38792">
    <property type="entry name" value="BNR/ASP-BOX REPEAT DOMAIN PROTEIN (AFU_ORTHOLOGUE AFUA_7G06430)-RELATED"/>
    <property type="match status" value="1"/>
</dbReference>
<feature type="signal peptide" evidence="1">
    <location>
        <begin position="1"/>
        <end position="21"/>
    </location>
</feature>
<reference evidence="2 3" key="1">
    <citation type="submission" date="2019-07" db="EMBL/GenBank/DDBJ databases">
        <authorList>
            <person name="Huq M.A."/>
        </authorList>
    </citation>
    <scope>NUCLEOTIDE SEQUENCE [LARGE SCALE GENOMIC DNA]</scope>
    <source>
        <strain evidence="2 3">MAH-19</strain>
    </source>
</reference>
<accession>A0A556MVK5</accession>
<gene>
    <name evidence="2" type="ORF">FO440_07255</name>
</gene>
<dbReference type="InterPro" id="IPR036278">
    <property type="entry name" value="Sialidase_sf"/>
</dbReference>
<dbReference type="Gene3D" id="2.120.10.10">
    <property type="match status" value="1"/>
</dbReference>
<comment type="caution">
    <text evidence="2">The sequence shown here is derived from an EMBL/GenBank/DDBJ whole genome shotgun (WGS) entry which is preliminary data.</text>
</comment>
<dbReference type="PANTHER" id="PTHR38792:SF3">
    <property type="entry name" value="BNR_ASP-BOX REPEAT DOMAIN PROTEIN (AFU_ORTHOLOGUE AFUA_7G06430)-RELATED"/>
    <property type="match status" value="1"/>
</dbReference>
<evidence type="ECO:0000256" key="1">
    <source>
        <dbReference type="SAM" id="SignalP"/>
    </source>
</evidence>
<dbReference type="AlphaFoldDB" id="A0A556MVK5"/>
<dbReference type="SUPFAM" id="SSF50939">
    <property type="entry name" value="Sialidases"/>
    <property type="match status" value="1"/>
</dbReference>
<keyword evidence="1" id="KW-0732">Signal</keyword>
<proteinExistence type="predicted"/>
<dbReference type="CDD" id="cd15482">
    <property type="entry name" value="Sialidase_non-viral"/>
    <property type="match status" value="1"/>
</dbReference>